<dbReference type="NCBIfam" id="TIGR01256">
    <property type="entry name" value="modA"/>
    <property type="match status" value="1"/>
</dbReference>
<keyword evidence="3" id="KW-0732">Signal</keyword>
<protein>
    <submittedName>
        <fullName evidence="4">Molybdate ABC transporter substrate-binding protein</fullName>
    </submittedName>
</protein>
<evidence type="ECO:0000256" key="2">
    <source>
        <dbReference type="ARBA" id="ARBA00022723"/>
    </source>
</evidence>
<sequence>MEPSSEQRVSSRGRSHLQAVCLLLGLWAMASPTWAAEVIVAVAANFSAPMKEIAASFERETGHQVSLSFGSTGGFYTQIVHGAPFQVFLAADDETPAALERDGHAVPGTRFTYAVGKLVLWSPGPLVDAQGKILETGKFAHLAVANPKLAPYGKAAMQVLQKRGLAARLEPKIVRGQSITQTYQLVVSGAAELGFVALSQVHEDGKVKGSAWLVPQEDYDPIRQDAVLLVRGKDEPAALELLAYLQREPARAIIRRYGYSFE</sequence>
<comment type="caution">
    <text evidence="4">The sequence shown here is derived from an EMBL/GenBank/DDBJ whole genome shotgun (WGS) entry which is preliminary data.</text>
</comment>
<reference evidence="4 5" key="1">
    <citation type="journal article" date="2020" name="Curr. Microbiol.">
        <title>Tepidiphilus baoligensis sp. nov., a Novel Bacterium of the Family Hydrogenophilaceae Isolated from an Oil Reservoir.</title>
        <authorList>
            <person name="Zhang X."/>
            <person name="Wang G."/>
            <person name="Ma X."/>
            <person name="Yu J."/>
            <person name="You J."/>
            <person name="Xue Y."/>
            <person name="Ma Y."/>
        </authorList>
    </citation>
    <scope>NUCLEOTIDE SEQUENCE [LARGE SCALE GENOMIC DNA]</scope>
    <source>
        <strain evidence="4 5">B18-69</strain>
    </source>
</reference>
<keyword evidence="5" id="KW-1185">Reference proteome</keyword>
<organism evidence="4 5">
    <name type="scientific">Tepidiphilus baoligensis</name>
    <dbReference type="NCBI Taxonomy" id="2698687"/>
    <lineage>
        <taxon>Bacteria</taxon>
        <taxon>Pseudomonadati</taxon>
        <taxon>Pseudomonadota</taxon>
        <taxon>Hydrogenophilia</taxon>
        <taxon>Hydrogenophilales</taxon>
        <taxon>Hydrogenophilaceae</taxon>
        <taxon>Tepidiphilus</taxon>
    </lineage>
</organism>
<evidence type="ECO:0000313" key="5">
    <source>
        <dbReference type="Proteomes" id="UP000669605"/>
    </source>
</evidence>
<keyword evidence="2" id="KW-0479">Metal-binding</keyword>
<dbReference type="Pfam" id="PF13531">
    <property type="entry name" value="SBP_bac_11"/>
    <property type="match status" value="1"/>
</dbReference>
<gene>
    <name evidence="4" type="primary">modA</name>
    <name evidence="4" type="ORF">GV368_02830</name>
</gene>
<evidence type="ECO:0000256" key="3">
    <source>
        <dbReference type="ARBA" id="ARBA00022729"/>
    </source>
</evidence>
<dbReference type="RefSeq" id="WP_142804557.1">
    <property type="nucleotide sequence ID" value="NZ_JAAAUB010000002.1"/>
</dbReference>
<comment type="similarity">
    <text evidence="1">Belongs to the bacterial solute-binding protein ModA family.</text>
</comment>
<dbReference type="PIRSF" id="PIRSF004846">
    <property type="entry name" value="ModA"/>
    <property type="match status" value="1"/>
</dbReference>
<dbReference type="InterPro" id="IPR005950">
    <property type="entry name" value="ModA"/>
</dbReference>
<evidence type="ECO:0000256" key="1">
    <source>
        <dbReference type="ARBA" id="ARBA00009175"/>
    </source>
</evidence>
<dbReference type="Proteomes" id="UP000669605">
    <property type="component" value="Unassembled WGS sequence"/>
</dbReference>
<dbReference type="SUPFAM" id="SSF53850">
    <property type="entry name" value="Periplasmic binding protein-like II"/>
    <property type="match status" value="1"/>
</dbReference>
<dbReference type="InterPro" id="IPR050682">
    <property type="entry name" value="ModA/WtpA"/>
</dbReference>
<dbReference type="CDD" id="cd13539">
    <property type="entry name" value="PBP2_AvModA"/>
    <property type="match status" value="1"/>
</dbReference>
<accession>A0ABX1QLU9</accession>
<dbReference type="PANTHER" id="PTHR30632">
    <property type="entry name" value="MOLYBDATE-BINDING PERIPLASMIC PROTEIN"/>
    <property type="match status" value="1"/>
</dbReference>
<dbReference type="PANTHER" id="PTHR30632:SF14">
    <property type="entry name" value="TUNGSTATE_MOLYBDATE_CHROMATE-BINDING PROTEIN MODA"/>
    <property type="match status" value="1"/>
</dbReference>
<evidence type="ECO:0000313" key="4">
    <source>
        <dbReference type="EMBL" id="NMH16060.1"/>
    </source>
</evidence>
<dbReference type="EMBL" id="JAAAUB010000002">
    <property type="protein sequence ID" value="NMH16060.1"/>
    <property type="molecule type" value="Genomic_DNA"/>
</dbReference>
<proteinExistence type="inferred from homology"/>
<dbReference type="InterPro" id="IPR044084">
    <property type="entry name" value="AvModA-like_subst-bd"/>
</dbReference>
<name>A0ABX1QLU9_9PROT</name>
<dbReference type="Gene3D" id="3.40.190.10">
    <property type="entry name" value="Periplasmic binding protein-like II"/>
    <property type="match status" value="2"/>
</dbReference>